<evidence type="ECO:0000256" key="6">
    <source>
        <dbReference type="ARBA" id="ARBA00022692"/>
    </source>
</evidence>
<accession>A0A1F6NK49</accession>
<proteinExistence type="inferred from homology"/>
<sequence>MRSLWRIIKFSFQDLGRNFGLSAMTVFILVLMLLSVNVLWSVDILTKQAMKLVKNQINVSLYFASDAGDKDVGEIKKYLDSFPEVTGVTTLSKEQVLQSFKDRHRMSKEVLDALDELGSNPFGPTLIVSTREPEDYKKIFTALDVPEYDSLIEAKSFDRQEDKLDKFQNIITRIEKLGMGISIMFAIIAFLIIFNTVRVAIQTHKIEISIKRLVGASNWFIRGPYLVESVFFTILAIAITVGVVFLALRWLDPYLAVVFPDAFSLTNYYNSHILLLFGMQALAVLFLTTMSSALAMRRQLKV</sequence>
<feature type="transmembrane region" description="Helical" evidence="11">
    <location>
        <begin position="21"/>
        <end position="40"/>
    </location>
</feature>
<evidence type="ECO:0000256" key="9">
    <source>
        <dbReference type="ARBA" id="ARBA00023306"/>
    </source>
</evidence>
<protein>
    <recommendedName>
        <fullName evidence="3 10">Cell division protein FtsX</fullName>
    </recommendedName>
</protein>
<keyword evidence="5 10" id="KW-0132">Cell division</keyword>
<evidence type="ECO:0000313" key="15">
    <source>
        <dbReference type="Proteomes" id="UP000177803"/>
    </source>
</evidence>
<name>A0A1F6NK49_9BACT</name>
<dbReference type="PANTHER" id="PTHR47755">
    <property type="entry name" value="CELL DIVISION PROTEIN FTSX"/>
    <property type="match status" value="1"/>
</dbReference>
<evidence type="ECO:0000256" key="11">
    <source>
        <dbReference type="SAM" id="Phobius"/>
    </source>
</evidence>
<evidence type="ECO:0000256" key="4">
    <source>
        <dbReference type="ARBA" id="ARBA00022475"/>
    </source>
</evidence>
<comment type="caution">
    <text evidence="14">The sequence shown here is derived from an EMBL/GenBank/DDBJ whole genome shotgun (WGS) entry which is preliminary data.</text>
</comment>
<evidence type="ECO:0000256" key="10">
    <source>
        <dbReference type="PIRNR" id="PIRNR003097"/>
    </source>
</evidence>
<dbReference type="GO" id="GO:0005886">
    <property type="term" value="C:plasma membrane"/>
    <property type="evidence" value="ECO:0007669"/>
    <property type="project" value="UniProtKB-SubCell"/>
</dbReference>
<evidence type="ECO:0000256" key="1">
    <source>
        <dbReference type="ARBA" id="ARBA00004651"/>
    </source>
</evidence>
<dbReference type="InterPro" id="IPR004513">
    <property type="entry name" value="FtsX"/>
</dbReference>
<keyword evidence="9 10" id="KW-0131">Cell cycle</keyword>
<dbReference type="PANTHER" id="PTHR47755:SF1">
    <property type="entry name" value="CELL DIVISION PROTEIN FTSX"/>
    <property type="match status" value="1"/>
</dbReference>
<dbReference type="EMBL" id="MFQR01000038">
    <property type="protein sequence ID" value="OGH84205.1"/>
    <property type="molecule type" value="Genomic_DNA"/>
</dbReference>
<organism evidence="14 15">
    <name type="scientific">Candidatus Magasanikbacteria bacterium RIFOXYA2_FULL_44_8</name>
    <dbReference type="NCBI Taxonomy" id="1798696"/>
    <lineage>
        <taxon>Bacteria</taxon>
        <taxon>Candidatus Magasanikiibacteriota</taxon>
    </lineage>
</organism>
<feature type="domain" description="FtsX extracellular" evidence="13">
    <location>
        <begin position="58"/>
        <end position="142"/>
    </location>
</feature>
<feature type="domain" description="ABC3 transporter permease C-terminal" evidence="12">
    <location>
        <begin position="180"/>
        <end position="298"/>
    </location>
</feature>
<evidence type="ECO:0000256" key="8">
    <source>
        <dbReference type="ARBA" id="ARBA00023136"/>
    </source>
</evidence>
<dbReference type="PIRSF" id="PIRSF003097">
    <property type="entry name" value="FtsX"/>
    <property type="match status" value="1"/>
</dbReference>
<dbReference type="InterPro" id="IPR040690">
    <property type="entry name" value="FtsX_ECD"/>
</dbReference>
<feature type="transmembrane region" description="Helical" evidence="11">
    <location>
        <begin position="230"/>
        <end position="251"/>
    </location>
</feature>
<dbReference type="Gene3D" id="3.30.70.3040">
    <property type="match status" value="1"/>
</dbReference>
<dbReference type="Pfam" id="PF18075">
    <property type="entry name" value="FtsX_ECD"/>
    <property type="match status" value="1"/>
</dbReference>
<reference evidence="14 15" key="1">
    <citation type="journal article" date="2016" name="Nat. Commun.">
        <title>Thousands of microbial genomes shed light on interconnected biogeochemical processes in an aquifer system.</title>
        <authorList>
            <person name="Anantharaman K."/>
            <person name="Brown C.T."/>
            <person name="Hug L.A."/>
            <person name="Sharon I."/>
            <person name="Castelle C.J."/>
            <person name="Probst A.J."/>
            <person name="Thomas B.C."/>
            <person name="Singh A."/>
            <person name="Wilkins M.J."/>
            <person name="Karaoz U."/>
            <person name="Brodie E.L."/>
            <person name="Williams K.H."/>
            <person name="Hubbard S.S."/>
            <person name="Banfield J.F."/>
        </authorList>
    </citation>
    <scope>NUCLEOTIDE SEQUENCE [LARGE SCALE GENOMIC DNA]</scope>
</reference>
<keyword evidence="6 11" id="KW-0812">Transmembrane</keyword>
<feature type="transmembrane region" description="Helical" evidence="11">
    <location>
        <begin position="271"/>
        <end position="296"/>
    </location>
</feature>
<evidence type="ECO:0000313" key="14">
    <source>
        <dbReference type="EMBL" id="OGH84205.1"/>
    </source>
</evidence>
<keyword evidence="7 11" id="KW-1133">Transmembrane helix</keyword>
<evidence type="ECO:0000256" key="7">
    <source>
        <dbReference type="ARBA" id="ARBA00022989"/>
    </source>
</evidence>
<dbReference type="Pfam" id="PF02687">
    <property type="entry name" value="FtsX"/>
    <property type="match status" value="1"/>
</dbReference>
<comment type="similarity">
    <text evidence="2 10">Belongs to the ABC-4 integral membrane protein family. FtsX subfamily.</text>
</comment>
<keyword evidence="4 10" id="KW-1003">Cell membrane</keyword>
<dbReference type="Proteomes" id="UP000177803">
    <property type="component" value="Unassembled WGS sequence"/>
</dbReference>
<keyword evidence="8 10" id="KW-0472">Membrane</keyword>
<dbReference type="InterPro" id="IPR003838">
    <property type="entry name" value="ABC3_permease_C"/>
</dbReference>
<evidence type="ECO:0000256" key="2">
    <source>
        <dbReference type="ARBA" id="ARBA00007379"/>
    </source>
</evidence>
<dbReference type="AlphaFoldDB" id="A0A1F6NK49"/>
<evidence type="ECO:0000256" key="5">
    <source>
        <dbReference type="ARBA" id="ARBA00022618"/>
    </source>
</evidence>
<evidence type="ECO:0000259" key="13">
    <source>
        <dbReference type="Pfam" id="PF18075"/>
    </source>
</evidence>
<comment type="subcellular location">
    <subcellularLocation>
        <location evidence="1">Cell membrane</location>
        <topology evidence="1">Multi-pass membrane protein</topology>
    </subcellularLocation>
</comment>
<dbReference type="GO" id="GO:0051301">
    <property type="term" value="P:cell division"/>
    <property type="evidence" value="ECO:0007669"/>
    <property type="project" value="UniProtKB-KW"/>
</dbReference>
<gene>
    <name evidence="14" type="ORF">A2261_03600</name>
</gene>
<evidence type="ECO:0000259" key="12">
    <source>
        <dbReference type="Pfam" id="PF02687"/>
    </source>
</evidence>
<evidence type="ECO:0000256" key="3">
    <source>
        <dbReference type="ARBA" id="ARBA00021907"/>
    </source>
</evidence>
<feature type="transmembrane region" description="Helical" evidence="11">
    <location>
        <begin position="177"/>
        <end position="201"/>
    </location>
</feature>